<proteinExistence type="inferred from homology"/>
<dbReference type="STRING" id="742823.HMPREF9465_02367"/>
<evidence type="ECO:0000256" key="1">
    <source>
        <dbReference type="ARBA" id="ARBA00034120"/>
    </source>
</evidence>
<dbReference type="CDD" id="cd01651">
    <property type="entry name" value="RT_G2_intron"/>
    <property type="match status" value="1"/>
</dbReference>
<dbReference type="InterPro" id="IPR043502">
    <property type="entry name" value="DNA/RNA_pol_sf"/>
</dbReference>
<dbReference type="RefSeq" id="WP_005437362.1">
    <property type="nucleotide sequence ID" value="NZ_JH815523.1"/>
</dbReference>
<dbReference type="InterPro" id="IPR000477">
    <property type="entry name" value="RT_dom"/>
</dbReference>
<name>K1JIK7_9BURK</name>
<dbReference type="PANTHER" id="PTHR34047:SF8">
    <property type="entry name" value="PROTEIN YKFC"/>
    <property type="match status" value="1"/>
</dbReference>
<dbReference type="InterPro" id="IPR051083">
    <property type="entry name" value="GrpII_Intron_Splice-Mob/Def"/>
</dbReference>
<dbReference type="HOGENOM" id="CLU_013584_7_1_4"/>
<keyword evidence="4" id="KW-1185">Reference proteome</keyword>
<dbReference type="Pfam" id="PF00078">
    <property type="entry name" value="RVT_1"/>
    <property type="match status" value="1"/>
</dbReference>
<dbReference type="NCBIfam" id="TIGR04416">
    <property type="entry name" value="group_II_RT_mat"/>
    <property type="match status" value="1"/>
</dbReference>
<protein>
    <recommendedName>
        <fullName evidence="2">Reverse transcriptase domain-containing protein</fullName>
    </recommendedName>
</protein>
<sequence>MVTLEAILERNNLNRAYKQVKANRGGPGVDGMTVDEFLDYLRAHAVEIVETVKAGKYKPQPVRRVMIPKEEKGKFRPLGIPTAVDRVIQQAIAQKLSDEYEPVFSLHSHGFRPCRSCRTAIDEALDIANQGYVWVVDLDLSKFFDTVNHSKLLRLLSDKLKDGRVVSLIHKILRAPIQEGDKITPCEIGTPQGGPVSPVLANIMLNELDHELERRGHRFVRYADDMMIFCRSRKAAERTLRHLKPYVEGKLFLKLNEQA</sequence>
<dbReference type="EMBL" id="ADMG01000059">
    <property type="protein sequence ID" value="EKB30021.1"/>
    <property type="molecule type" value="Genomic_DNA"/>
</dbReference>
<gene>
    <name evidence="3" type="ORF">HMPREF9465_02367</name>
</gene>
<dbReference type="AlphaFoldDB" id="K1JIK7"/>
<reference evidence="3 4" key="1">
    <citation type="submission" date="2012-05" db="EMBL/GenBank/DDBJ databases">
        <title>The Genome Sequence of Sutterella wadsworthensis 2_1_59BFAA.</title>
        <authorList>
            <consortium name="The Broad Institute Genome Sequencing Platform"/>
            <person name="Earl A."/>
            <person name="Ward D."/>
            <person name="Feldgarden M."/>
            <person name="Gevers D."/>
            <person name="Daigneault M."/>
            <person name="Strauss J."/>
            <person name="Allen-Vercoe E."/>
            <person name="Walker B."/>
            <person name="Young S.K."/>
            <person name="Zeng Q."/>
            <person name="Gargeya S."/>
            <person name="Fitzgerald M."/>
            <person name="Haas B."/>
            <person name="Abouelleil A."/>
            <person name="Alvarado L."/>
            <person name="Arachchi H.M."/>
            <person name="Berlin A.M."/>
            <person name="Chapman S.B."/>
            <person name="Goldberg J."/>
            <person name="Griggs A."/>
            <person name="Gujja S."/>
            <person name="Hansen M."/>
            <person name="Howarth C."/>
            <person name="Imamovic A."/>
            <person name="Larimer J."/>
            <person name="McCowen C."/>
            <person name="Montmayeur A."/>
            <person name="Murphy C."/>
            <person name="Neiman D."/>
            <person name="Pearson M."/>
            <person name="Priest M."/>
            <person name="Roberts A."/>
            <person name="Saif S."/>
            <person name="Shea T."/>
            <person name="Sisk P."/>
            <person name="Sykes S."/>
            <person name="Wortman J."/>
            <person name="Nusbaum C."/>
            <person name="Birren B."/>
        </authorList>
    </citation>
    <scope>NUCLEOTIDE SEQUENCE [LARGE SCALE GENOMIC DNA]</scope>
    <source>
        <strain evidence="3 4">2_1_59BFAA</strain>
    </source>
</reference>
<comment type="caution">
    <text evidence="3">The sequence shown here is derived from an EMBL/GenBank/DDBJ whole genome shotgun (WGS) entry which is preliminary data.</text>
</comment>
<accession>K1JIK7</accession>
<evidence type="ECO:0000259" key="2">
    <source>
        <dbReference type="PROSITE" id="PS50878"/>
    </source>
</evidence>
<dbReference type="eggNOG" id="COG3344">
    <property type="taxonomic scope" value="Bacteria"/>
</dbReference>
<dbReference type="Proteomes" id="UP000005835">
    <property type="component" value="Unassembled WGS sequence"/>
</dbReference>
<evidence type="ECO:0000313" key="4">
    <source>
        <dbReference type="Proteomes" id="UP000005835"/>
    </source>
</evidence>
<dbReference type="PROSITE" id="PS50878">
    <property type="entry name" value="RT_POL"/>
    <property type="match status" value="1"/>
</dbReference>
<dbReference type="InterPro" id="IPR030931">
    <property type="entry name" value="Group_II_RT_mat"/>
</dbReference>
<organism evidence="3 4">
    <name type="scientific">Sutterella wadsworthensis 2_1_59BFAA</name>
    <dbReference type="NCBI Taxonomy" id="742823"/>
    <lineage>
        <taxon>Bacteria</taxon>
        <taxon>Pseudomonadati</taxon>
        <taxon>Pseudomonadota</taxon>
        <taxon>Betaproteobacteria</taxon>
        <taxon>Burkholderiales</taxon>
        <taxon>Sutterellaceae</taxon>
        <taxon>Sutterella</taxon>
    </lineage>
</organism>
<comment type="similarity">
    <text evidence="1">Belongs to the bacterial reverse transcriptase family.</text>
</comment>
<evidence type="ECO:0000313" key="3">
    <source>
        <dbReference type="EMBL" id="EKB30021.1"/>
    </source>
</evidence>
<dbReference type="PATRIC" id="fig|742823.3.peg.2372"/>
<dbReference type="PANTHER" id="PTHR34047">
    <property type="entry name" value="NUCLEAR INTRON MATURASE 1, MITOCHONDRIAL-RELATED"/>
    <property type="match status" value="1"/>
</dbReference>
<feature type="domain" description="Reverse transcriptase" evidence="2">
    <location>
        <begin position="48"/>
        <end position="259"/>
    </location>
</feature>
<dbReference type="SUPFAM" id="SSF56672">
    <property type="entry name" value="DNA/RNA polymerases"/>
    <property type="match status" value="1"/>
</dbReference>